<name>A0AAX2LL03_VIBFL</name>
<evidence type="ECO:0000256" key="1">
    <source>
        <dbReference type="SAM" id="MobiDB-lite"/>
    </source>
</evidence>
<feature type="region of interest" description="Disordered" evidence="1">
    <location>
        <begin position="45"/>
        <end position="66"/>
    </location>
</feature>
<evidence type="ECO:0000256" key="2">
    <source>
        <dbReference type="SAM" id="Phobius"/>
    </source>
</evidence>
<keyword evidence="2" id="KW-0472">Membrane</keyword>
<dbReference type="AlphaFoldDB" id="A0AAX2LL03"/>
<evidence type="ECO:0000313" key="3">
    <source>
        <dbReference type="EMBL" id="AMF93776.1"/>
    </source>
</evidence>
<gene>
    <name evidence="3" type="ORF">AL536_09695</name>
    <name evidence="4" type="ORF">NCTC11327_00669</name>
</gene>
<reference evidence="4 6" key="3">
    <citation type="submission" date="2018-06" db="EMBL/GenBank/DDBJ databases">
        <authorList>
            <consortium name="Pathogen Informatics"/>
            <person name="Doyle S."/>
        </authorList>
    </citation>
    <scope>NUCLEOTIDE SEQUENCE [LARGE SCALE GENOMIC DNA]</scope>
    <source>
        <strain evidence="4 6">NCTC11327</strain>
    </source>
</reference>
<organism evidence="4 6">
    <name type="scientific">Vibrio fluvialis</name>
    <dbReference type="NCBI Taxonomy" id="676"/>
    <lineage>
        <taxon>Bacteria</taxon>
        <taxon>Pseudomonadati</taxon>
        <taxon>Pseudomonadota</taxon>
        <taxon>Gammaproteobacteria</taxon>
        <taxon>Vibrionales</taxon>
        <taxon>Vibrionaceae</taxon>
        <taxon>Vibrio</taxon>
    </lineage>
</organism>
<dbReference type="InterPro" id="IPR021550">
    <property type="entry name" value="DUF2897"/>
</dbReference>
<feature type="transmembrane region" description="Helical" evidence="2">
    <location>
        <begin position="6"/>
        <end position="30"/>
    </location>
</feature>
<sequence length="66" mass="7411">MMDFLFNPWVITIVIVCVFVGNIAALKYTATMKLGQMGKKSDLDKLNELDKQNQSSASDKETKKGR</sequence>
<evidence type="ECO:0000313" key="6">
    <source>
        <dbReference type="Proteomes" id="UP000254626"/>
    </source>
</evidence>
<keyword evidence="5" id="KW-1185">Reference proteome</keyword>
<protein>
    <submittedName>
        <fullName evidence="3">DUF2897 domain-containing protein</fullName>
    </submittedName>
    <submittedName>
        <fullName evidence="4">Protein of uncharacterized function (DUF2897)</fullName>
    </submittedName>
</protein>
<dbReference type="Proteomes" id="UP000254626">
    <property type="component" value="Unassembled WGS sequence"/>
</dbReference>
<reference evidence="5" key="1">
    <citation type="submission" date="2015-12" db="EMBL/GenBank/DDBJ databases">
        <title>FDA dAtabase for Regulatory Grade micrObial Sequences (FDA-ARGOS): Supporting development and validation of Infectious Disease Dx tests.</title>
        <authorList>
            <person name="Hoffmann M."/>
            <person name="Allard M."/>
            <person name="Evans P."/>
            <person name="Brown E."/>
            <person name="Tallon L.J."/>
            <person name="Sadzewicz L."/>
            <person name="Sengamalay N."/>
            <person name="Ott S."/>
            <person name="Godinez A."/>
            <person name="Nagaraj S."/>
            <person name="Vyas G."/>
            <person name="Aluvathingal J."/>
            <person name="Nadendla S."/>
            <person name="Geyer C."/>
            <person name="Sichtig H."/>
        </authorList>
    </citation>
    <scope>NUCLEOTIDE SEQUENCE [LARGE SCALE GENOMIC DNA]</scope>
    <source>
        <strain evidence="5">ATCC 33809</strain>
    </source>
</reference>
<keyword evidence="2" id="KW-1133">Transmembrane helix</keyword>
<dbReference type="Proteomes" id="UP000057088">
    <property type="component" value="Chromosome 2"/>
</dbReference>
<proteinExistence type="predicted"/>
<keyword evidence="2" id="KW-0812">Transmembrane</keyword>
<dbReference type="EMBL" id="CP014035">
    <property type="protein sequence ID" value="AMF93776.1"/>
    <property type="molecule type" value="Genomic_DNA"/>
</dbReference>
<dbReference type="Pfam" id="PF11446">
    <property type="entry name" value="DUF2897"/>
    <property type="match status" value="1"/>
</dbReference>
<evidence type="ECO:0000313" key="5">
    <source>
        <dbReference type="Proteomes" id="UP000057088"/>
    </source>
</evidence>
<accession>A0AAX2LL03</accession>
<reference evidence="3" key="2">
    <citation type="submission" date="2018-01" db="EMBL/GenBank/DDBJ databases">
        <title>FDA dAtabase for Regulatory Grade micrObial Sequences (FDA-ARGOS): Supporting development and validation of Infectious Disease Dx tests.</title>
        <authorList>
            <person name="Hoffmann M."/>
            <person name="Allard M."/>
            <person name="Evans P."/>
            <person name="Brown E."/>
            <person name="Tallon L."/>
            <person name="Sadzewicz L."/>
            <person name="Sengamalay N."/>
            <person name="Ott S."/>
            <person name="Godinez A."/>
            <person name="Nagaraj S."/>
            <person name="Vyas G."/>
            <person name="Aluvathingal J."/>
            <person name="Nadendla S."/>
            <person name="Geyer C."/>
            <person name="Sichtig H."/>
        </authorList>
    </citation>
    <scope>NUCLEOTIDE SEQUENCE</scope>
    <source>
        <strain evidence="3">ATCC 33809</strain>
    </source>
</reference>
<evidence type="ECO:0000313" key="4">
    <source>
        <dbReference type="EMBL" id="SUP21311.1"/>
    </source>
</evidence>
<dbReference type="EMBL" id="UHIP01000001">
    <property type="protein sequence ID" value="SUP21311.1"/>
    <property type="molecule type" value="Genomic_DNA"/>
</dbReference>
<dbReference type="KEGG" id="vfl:AL536_09695"/>